<comment type="cofactor">
    <cofactor evidence="12">
        <name>pyruvate</name>
        <dbReference type="ChEBI" id="CHEBI:15361"/>
    </cofactor>
    <text evidence="12">Binds 1 pyruvoyl group covalently per subunit.</text>
</comment>
<evidence type="ECO:0000256" key="3">
    <source>
        <dbReference type="ARBA" id="ARBA00022516"/>
    </source>
</evidence>
<evidence type="ECO:0000256" key="1">
    <source>
        <dbReference type="ARBA" id="ARBA00005189"/>
    </source>
</evidence>
<comment type="caution">
    <text evidence="13">The sequence shown here is derived from an EMBL/GenBank/DDBJ whole genome shotgun (WGS) entry which is preliminary data.</text>
</comment>
<keyword evidence="2 12" id="KW-1003">Cell membrane</keyword>
<evidence type="ECO:0000313" key="16">
    <source>
        <dbReference type="Proteomes" id="UP000287865"/>
    </source>
</evidence>
<sequence>MSKLDQFKVKAQYVLPKHAISRAMGAFASARCGIFTQAFMRWFIKHYKVDMTEAVQEDPRDYPTFNQFFTRPLKPEARPLLAGDGELAHPVDGAVSQLGPIHGRSIVQAKNHDYSISALLGGDDAEAARYQNGQFATIYLAPRDYHRIHMPLDGVLRKMTYVPGDLFSVNPLTAANVPGLFARNERVVCHFDSPQGPFTLTLVGATIVASIETVWAGTVTPPTGPSVHSWDYPSSGFNAVSLKKGEEMGRFKLGSTIVMTFPEGMMSFADDLKPEDVTRMGTVMGALVD</sequence>
<evidence type="ECO:0000256" key="6">
    <source>
        <dbReference type="ARBA" id="ARBA00023136"/>
    </source>
</evidence>
<dbReference type="GO" id="GO:0004609">
    <property type="term" value="F:phosphatidylserine decarboxylase activity"/>
    <property type="evidence" value="ECO:0007669"/>
    <property type="project" value="UniProtKB-UniRule"/>
</dbReference>
<protein>
    <recommendedName>
        <fullName evidence="12">Phosphatidylserine decarboxylase proenzyme</fullName>
        <ecNumber evidence="12">4.1.1.65</ecNumber>
    </recommendedName>
    <component>
        <recommendedName>
            <fullName evidence="12">Phosphatidylserine decarboxylase alpha chain</fullName>
        </recommendedName>
    </component>
    <component>
        <recommendedName>
            <fullName evidence="12">Phosphatidylserine decarboxylase beta chain</fullName>
        </recommendedName>
    </component>
</protein>
<keyword evidence="5 12" id="KW-0443">Lipid metabolism</keyword>
<proteinExistence type="inferred from homology"/>
<evidence type="ECO:0000256" key="7">
    <source>
        <dbReference type="ARBA" id="ARBA00023145"/>
    </source>
</evidence>
<keyword evidence="11 12" id="KW-0670">Pyruvate</keyword>
<keyword evidence="4 12" id="KW-0210">Decarboxylase</keyword>
<dbReference type="AlphaFoldDB" id="A0A327WYL2"/>
<evidence type="ECO:0000256" key="2">
    <source>
        <dbReference type="ARBA" id="ARBA00022475"/>
    </source>
</evidence>
<feature type="active site" description="Charge relay system; for autoendoproteolytic cleavage activity" evidence="12">
    <location>
        <position position="149"/>
    </location>
</feature>
<feature type="site" description="Cleavage (non-hydrolytic); by autocatalysis" evidence="12">
    <location>
        <begin position="254"/>
        <end position="255"/>
    </location>
</feature>
<dbReference type="EMBL" id="PIPK01000005">
    <property type="protein sequence ID" value="RUO24887.1"/>
    <property type="molecule type" value="Genomic_DNA"/>
</dbReference>
<dbReference type="GO" id="GO:0005886">
    <property type="term" value="C:plasma membrane"/>
    <property type="evidence" value="ECO:0007669"/>
    <property type="project" value="UniProtKB-SubCell"/>
</dbReference>
<dbReference type="EC" id="4.1.1.65" evidence="12"/>
<feature type="active site" description="Schiff-base intermediate with substrate; via pyruvic acid; for decarboxylase activity" evidence="12">
    <location>
        <position position="255"/>
    </location>
</feature>
<dbReference type="Pfam" id="PF02666">
    <property type="entry name" value="PS_Dcarbxylase"/>
    <property type="match status" value="1"/>
</dbReference>
<dbReference type="Proteomes" id="UP000287865">
    <property type="component" value="Unassembled WGS sequence"/>
</dbReference>
<keyword evidence="16" id="KW-1185">Reference proteome</keyword>
<comment type="subcellular location">
    <subcellularLocation>
        <location evidence="12">Cell membrane</location>
        <topology evidence="12">Peripheral membrane protein</topology>
    </subcellularLocation>
</comment>
<evidence type="ECO:0000256" key="4">
    <source>
        <dbReference type="ARBA" id="ARBA00022793"/>
    </source>
</evidence>
<feature type="active site" description="Charge relay system; for autoendoproteolytic cleavage activity" evidence="12">
    <location>
        <position position="92"/>
    </location>
</feature>
<dbReference type="NCBIfam" id="TIGR00163">
    <property type="entry name" value="PS_decarb"/>
    <property type="match status" value="1"/>
</dbReference>
<dbReference type="InterPro" id="IPR003817">
    <property type="entry name" value="PS_Dcarbxylase"/>
</dbReference>
<gene>
    <name evidence="12 14" type="primary">psd</name>
    <name evidence="13" type="ORF">B0I24_10530</name>
    <name evidence="14" type="ORF">CWE07_07565</name>
</gene>
<comment type="catalytic activity">
    <reaction evidence="12">
        <text>a 1,2-diacyl-sn-glycero-3-phospho-L-serine + H(+) = a 1,2-diacyl-sn-glycero-3-phosphoethanolamine + CO2</text>
        <dbReference type="Rhea" id="RHEA:20828"/>
        <dbReference type="ChEBI" id="CHEBI:15378"/>
        <dbReference type="ChEBI" id="CHEBI:16526"/>
        <dbReference type="ChEBI" id="CHEBI:57262"/>
        <dbReference type="ChEBI" id="CHEBI:64612"/>
        <dbReference type="EC" id="4.1.1.65"/>
    </reaction>
</comment>
<comment type="pathway">
    <text evidence="12">Phospholipid metabolism; phosphatidylethanolamine biosynthesis; phosphatidylethanolamine from CDP-diacylglycerol: step 2/2.</text>
</comment>
<evidence type="ECO:0000256" key="8">
    <source>
        <dbReference type="ARBA" id="ARBA00023209"/>
    </source>
</evidence>
<reference evidence="14 16" key="1">
    <citation type="journal article" date="2018" name="Front. Microbiol.">
        <title>Genome-Based Analysis Reveals the Taxonomy and Diversity of the Family Idiomarinaceae.</title>
        <authorList>
            <person name="Liu Y."/>
            <person name="Lai Q."/>
            <person name="Shao Z."/>
        </authorList>
    </citation>
    <scope>NUCLEOTIDE SEQUENCE [LARGE SCALE GENOMIC DNA]</scope>
    <source>
        <strain evidence="14 16">CF12-14</strain>
    </source>
</reference>
<feature type="chain" id="PRO_5023385308" description="Phosphatidylserine decarboxylase beta chain" evidence="12">
    <location>
        <begin position="1"/>
        <end position="254"/>
    </location>
</feature>
<comment type="subunit">
    <text evidence="12">Heterodimer of a large membrane-associated beta subunit and a small pyruvoyl-containing alpha subunit.</text>
</comment>
<evidence type="ECO:0000256" key="9">
    <source>
        <dbReference type="ARBA" id="ARBA00023239"/>
    </source>
</evidence>
<evidence type="ECO:0000313" key="13">
    <source>
        <dbReference type="EMBL" id="RAJ98279.1"/>
    </source>
</evidence>
<dbReference type="PANTHER" id="PTHR10067">
    <property type="entry name" value="PHOSPHATIDYLSERINE DECARBOXYLASE"/>
    <property type="match status" value="1"/>
</dbReference>
<accession>A0A327WYL2</accession>
<comment type="PTM">
    <text evidence="12">Is synthesized initially as an inactive proenzyme. Formation of the active enzyme involves a self-maturation process in which the active site pyruvoyl group is generated from an internal serine residue via an autocatalytic post-translational modification. Two non-identical subunits are generated from the proenzyme in this reaction, and the pyruvate is formed at the N-terminus of the alpha chain, which is derived from the carboxyl end of the proenzyme. The autoendoproteolytic cleavage occurs by a canonical serine protease mechanism, in which the side chain hydroxyl group of the serine supplies its oxygen atom to form the C-terminus of the beta chain, while the remainder of the serine residue undergoes an oxidative deamination to produce ammonia and the pyruvoyl prosthetic group on the alpha chain. During this reaction, the Ser that is part of the protease active site of the proenzyme becomes the pyruvoyl prosthetic group, which constitutes an essential element of the active site of the mature decarboxylase.</text>
</comment>
<feature type="modified residue" description="Pyruvic acid (Ser); by autocatalysis" evidence="12">
    <location>
        <position position="255"/>
    </location>
</feature>
<organism evidence="13 15">
    <name type="scientific">Aliidiomarina maris</name>
    <dbReference type="NCBI Taxonomy" id="531312"/>
    <lineage>
        <taxon>Bacteria</taxon>
        <taxon>Pseudomonadati</taxon>
        <taxon>Pseudomonadota</taxon>
        <taxon>Gammaproteobacteria</taxon>
        <taxon>Alteromonadales</taxon>
        <taxon>Idiomarinaceae</taxon>
        <taxon>Aliidiomarina</taxon>
    </lineage>
</organism>
<evidence type="ECO:0000256" key="5">
    <source>
        <dbReference type="ARBA" id="ARBA00023098"/>
    </source>
</evidence>
<dbReference type="GO" id="GO:0006646">
    <property type="term" value="P:phosphatidylethanolamine biosynthetic process"/>
    <property type="evidence" value="ECO:0007669"/>
    <property type="project" value="UniProtKB-UniRule"/>
</dbReference>
<comment type="pathway">
    <text evidence="1">Lipid metabolism.</text>
</comment>
<comment type="similarity">
    <text evidence="12">Belongs to the phosphatidylserine decarboxylase family. PSD-B subfamily. Prokaryotic type I sub-subfamily.</text>
</comment>
<evidence type="ECO:0000313" key="14">
    <source>
        <dbReference type="EMBL" id="RUO24887.1"/>
    </source>
</evidence>
<evidence type="ECO:0000256" key="12">
    <source>
        <dbReference type="HAMAP-Rule" id="MF_00662"/>
    </source>
</evidence>
<dbReference type="UniPathway" id="UPA00558">
    <property type="reaction ID" value="UER00616"/>
</dbReference>
<keyword evidence="3 12" id="KW-0444">Lipid biosynthesis</keyword>
<evidence type="ECO:0000256" key="10">
    <source>
        <dbReference type="ARBA" id="ARBA00023264"/>
    </source>
</evidence>
<dbReference type="OrthoDB" id="9802030at2"/>
<comment type="function">
    <text evidence="12">Catalyzes the formation of phosphatidylethanolamine (PtdEtn) from phosphatidylserine (PtdSer).</text>
</comment>
<feature type="active site" description="Charge relay system; for autoendoproteolytic cleavage activity" evidence="12">
    <location>
        <position position="255"/>
    </location>
</feature>
<evidence type="ECO:0000256" key="11">
    <source>
        <dbReference type="ARBA" id="ARBA00023317"/>
    </source>
</evidence>
<keyword evidence="8 12" id="KW-0594">Phospholipid biosynthesis</keyword>
<dbReference type="InterPro" id="IPR033178">
    <property type="entry name" value="PSD_type1_pro"/>
</dbReference>
<reference evidence="13 15" key="2">
    <citation type="submission" date="2018-06" db="EMBL/GenBank/DDBJ databases">
        <title>Genomic Encyclopedia of Type Strains, Phase III (KMG-III): the genomes of soil and plant-associated and newly described type strains.</title>
        <authorList>
            <person name="Whitman W."/>
        </authorList>
    </citation>
    <scope>NUCLEOTIDE SEQUENCE [LARGE SCALE GENOMIC DNA]</scope>
    <source>
        <strain evidence="13 15">CGMCC 1.15366</strain>
    </source>
</reference>
<dbReference type="EMBL" id="QLMD01000005">
    <property type="protein sequence ID" value="RAJ98279.1"/>
    <property type="molecule type" value="Genomic_DNA"/>
</dbReference>
<evidence type="ECO:0000313" key="15">
    <source>
        <dbReference type="Proteomes" id="UP000249203"/>
    </source>
</evidence>
<keyword evidence="7 12" id="KW-0865">Zymogen</keyword>
<dbReference type="RefSeq" id="WP_111569135.1">
    <property type="nucleotide sequence ID" value="NZ_PIPK01000005.1"/>
</dbReference>
<dbReference type="Proteomes" id="UP000249203">
    <property type="component" value="Unassembled WGS sequence"/>
</dbReference>
<name>A0A327WYL2_9GAMM</name>
<dbReference type="HAMAP" id="MF_00662">
    <property type="entry name" value="PS_decarb_PSD_B_type1"/>
    <property type="match status" value="1"/>
</dbReference>
<dbReference type="PANTHER" id="PTHR10067:SF6">
    <property type="entry name" value="PHOSPHATIDYLSERINE DECARBOXYLASE PROENZYME, MITOCHONDRIAL"/>
    <property type="match status" value="1"/>
</dbReference>
<keyword evidence="6 12" id="KW-0472">Membrane</keyword>
<dbReference type="InterPro" id="IPR033177">
    <property type="entry name" value="PSD-B"/>
</dbReference>
<keyword evidence="10 12" id="KW-1208">Phospholipid metabolism</keyword>
<keyword evidence="9 12" id="KW-0456">Lyase</keyword>
<feature type="chain" id="PRO_5023385309" description="Phosphatidylserine decarboxylase alpha chain" evidence="12">
    <location>
        <begin position="255"/>
        <end position="289"/>
    </location>
</feature>